<evidence type="ECO:0000313" key="8">
    <source>
        <dbReference type="Proteomes" id="UP001205337"/>
    </source>
</evidence>
<comment type="caution">
    <text evidence="7">The sequence shown here is derived from an EMBL/GenBank/DDBJ whole genome shotgun (WGS) entry which is preliminary data.</text>
</comment>
<evidence type="ECO:0000256" key="6">
    <source>
        <dbReference type="ARBA" id="ARBA00023136"/>
    </source>
</evidence>
<keyword evidence="6" id="KW-0472">Membrane</keyword>
<dbReference type="InterPro" id="IPR051612">
    <property type="entry name" value="Teichoic_Acid_Biosynth"/>
</dbReference>
<keyword evidence="8" id="KW-1185">Reference proteome</keyword>
<evidence type="ECO:0000256" key="2">
    <source>
        <dbReference type="ARBA" id="ARBA00010488"/>
    </source>
</evidence>
<dbReference type="Pfam" id="PF04464">
    <property type="entry name" value="Glyphos_transf"/>
    <property type="match status" value="2"/>
</dbReference>
<gene>
    <name evidence="7" type="ORF">NUH29_13495</name>
</gene>
<dbReference type="RefSeq" id="WP_258799744.1">
    <property type="nucleotide sequence ID" value="NZ_JANTHX010000008.1"/>
</dbReference>
<sequence>MPATFTFGAGNARKLLRLPLYALGSLAALLVPRTPRIWVFGCGIGLGEGALPLYRAARERLGDEVRLVWMASSDAELAEARALGFDSVAKHSWRGFRLTLRARVLVVTHGFGDVNRYATGGAFVVQLWHGIPLKKLHLDSPATLKVRGIPDHRYVRALLARAYRHAGRGIDLFPVASELVAPRIASAFGVRPERIVALGDIRDDALLARGRDEVRADARRLLSAAAGDIDDASRVVLYAPTWRDGAPDPGTPTREEWELIARWLDARDAVLLVRAHPLGLGDYAAGPAVSDRIRMLGAHELVDVTPALAGVDELVTDYSSIAYDCALADVPTVFFAPDVELYARKRGLYENYRVFSDDRYVASWQHVLEQLDAVGTDSALGRRLAAHTVWLREEHVDRLDGRSAERVLAEILARTGTRVDEHVPDGRLARARVVEAEFEEAADGPALRVTVADPVRPVDAVRLEGARARVEAPVAAGGSLSVRLPLLCERWGVPGLALPSGEYRLTLDGDIPTSRLLVDAEPAGRFVHPLFHAELRAQAGGLVLTVSAPLAADERGHRNQRRLERAYRRATPVPEDAVFLESFYGQSASDNPLGIARTLRRMRPDVTRYWSVVDGSVAVPEGDVRLIEGSREWWRVRGSARVLIVNDWLRKRFRRRRHQHVLQTWHGTMLKRLALDRAGVGARTRVAVRRESARWDALLAQNAYSARIFRSAYAFTRGTWDEGYPRNDRLVSGADAGAIRRAVGIPDDARVVLYAPTWRDDRTEMVDYLDLTTFARELGDDHVLLVRGHSRTLRYGRDLEAEGLVDVTSYPNVADLLEVADVLVTDYSSVMFDFSATGRPIIFFTPDLAHYSSDLRGFYFDLLAEAPGPVVRTREELLDAIADADASRHRYRQQAARWRERFTPLDDGDAGRRVVQRMTGAGWL</sequence>
<evidence type="ECO:0000256" key="4">
    <source>
        <dbReference type="ARBA" id="ARBA00022679"/>
    </source>
</evidence>
<keyword evidence="5" id="KW-0777">Teichoic acid biosynthesis</keyword>
<keyword evidence="4" id="KW-0808">Transferase</keyword>
<dbReference type="PANTHER" id="PTHR37316:SF3">
    <property type="entry name" value="TEICHOIC ACID GLYCEROL-PHOSPHATE TRANSFERASE"/>
    <property type="match status" value="1"/>
</dbReference>
<keyword evidence="3" id="KW-1003">Cell membrane</keyword>
<evidence type="ECO:0000313" key="7">
    <source>
        <dbReference type="EMBL" id="MCS0500562.1"/>
    </source>
</evidence>
<comment type="subcellular location">
    <subcellularLocation>
        <location evidence="1">Cell membrane</location>
        <topology evidence="1">Peripheral membrane protein</topology>
    </subcellularLocation>
</comment>
<organism evidence="7 8">
    <name type="scientific">Protaetiibacter mangrovi</name>
    <dbReference type="NCBI Taxonomy" id="2970926"/>
    <lineage>
        <taxon>Bacteria</taxon>
        <taxon>Bacillati</taxon>
        <taxon>Actinomycetota</taxon>
        <taxon>Actinomycetes</taxon>
        <taxon>Micrococcales</taxon>
        <taxon>Microbacteriaceae</taxon>
        <taxon>Protaetiibacter</taxon>
    </lineage>
</organism>
<dbReference type="Gene3D" id="3.40.50.11820">
    <property type="match status" value="2"/>
</dbReference>
<reference evidence="7 8" key="1">
    <citation type="submission" date="2022-08" db="EMBL/GenBank/DDBJ databases">
        <authorList>
            <person name="Li F."/>
        </authorList>
    </citation>
    <scope>NUCLEOTIDE SEQUENCE [LARGE SCALE GENOMIC DNA]</scope>
    <source>
        <strain evidence="7 8">10F1B-8-1</strain>
    </source>
</reference>
<name>A0ABT1ZIQ2_9MICO</name>
<accession>A0ABT1ZIQ2</accession>
<comment type="similarity">
    <text evidence="2">Belongs to the CDP-glycerol glycerophosphotransferase family.</text>
</comment>
<dbReference type="EMBL" id="JANTHX010000008">
    <property type="protein sequence ID" value="MCS0500562.1"/>
    <property type="molecule type" value="Genomic_DNA"/>
</dbReference>
<dbReference type="Proteomes" id="UP001205337">
    <property type="component" value="Unassembled WGS sequence"/>
</dbReference>
<dbReference type="InterPro" id="IPR043148">
    <property type="entry name" value="TagF_C"/>
</dbReference>
<dbReference type="SUPFAM" id="SSF53756">
    <property type="entry name" value="UDP-Glycosyltransferase/glycogen phosphorylase"/>
    <property type="match status" value="2"/>
</dbReference>
<dbReference type="PANTHER" id="PTHR37316">
    <property type="entry name" value="TEICHOIC ACID GLYCEROL-PHOSPHATE PRIMASE"/>
    <property type="match status" value="1"/>
</dbReference>
<protein>
    <submittedName>
        <fullName evidence="7">CDP-glycerol glycerophosphotransferase family protein</fullName>
    </submittedName>
</protein>
<evidence type="ECO:0000256" key="1">
    <source>
        <dbReference type="ARBA" id="ARBA00004202"/>
    </source>
</evidence>
<dbReference type="InterPro" id="IPR007554">
    <property type="entry name" value="Glycerophosphate_synth"/>
</dbReference>
<proteinExistence type="inferred from homology"/>
<evidence type="ECO:0000256" key="3">
    <source>
        <dbReference type="ARBA" id="ARBA00022475"/>
    </source>
</evidence>
<dbReference type="Gene3D" id="3.40.50.12580">
    <property type="match status" value="2"/>
</dbReference>
<evidence type="ECO:0000256" key="5">
    <source>
        <dbReference type="ARBA" id="ARBA00022944"/>
    </source>
</evidence>
<dbReference type="InterPro" id="IPR043149">
    <property type="entry name" value="TagF_N"/>
</dbReference>